<dbReference type="SMART" id="SM00666">
    <property type="entry name" value="PB1"/>
    <property type="match status" value="1"/>
</dbReference>
<organism evidence="8 9">
    <name type="scientific">Ranitomeya imitator</name>
    <name type="common">mimic poison frog</name>
    <dbReference type="NCBI Taxonomy" id="111125"/>
    <lineage>
        <taxon>Eukaryota</taxon>
        <taxon>Metazoa</taxon>
        <taxon>Chordata</taxon>
        <taxon>Craniata</taxon>
        <taxon>Vertebrata</taxon>
        <taxon>Euteleostomi</taxon>
        <taxon>Amphibia</taxon>
        <taxon>Batrachia</taxon>
        <taxon>Anura</taxon>
        <taxon>Neobatrachia</taxon>
        <taxon>Hyloidea</taxon>
        <taxon>Dendrobatidae</taxon>
        <taxon>Dendrobatinae</taxon>
        <taxon>Ranitomeya</taxon>
    </lineage>
</organism>
<feature type="binding site" evidence="5">
    <location>
        <position position="385"/>
    </location>
    <ligand>
        <name>ATP</name>
        <dbReference type="ChEBI" id="CHEBI:30616"/>
    </ligand>
</feature>
<keyword evidence="1" id="KW-0808">Transferase</keyword>
<evidence type="ECO:0000256" key="1">
    <source>
        <dbReference type="ARBA" id="ARBA00022679"/>
    </source>
</evidence>
<evidence type="ECO:0000259" key="7">
    <source>
        <dbReference type="PROSITE" id="PS51745"/>
    </source>
</evidence>
<evidence type="ECO:0000256" key="2">
    <source>
        <dbReference type="ARBA" id="ARBA00022741"/>
    </source>
</evidence>
<reference evidence="8" key="1">
    <citation type="submission" date="2023-07" db="EMBL/GenBank/DDBJ databases">
        <authorList>
            <person name="Stuckert A."/>
        </authorList>
    </citation>
    <scope>NUCLEOTIDE SEQUENCE</scope>
</reference>
<evidence type="ECO:0000256" key="3">
    <source>
        <dbReference type="ARBA" id="ARBA00022777"/>
    </source>
</evidence>
<dbReference type="Proteomes" id="UP001176940">
    <property type="component" value="Unassembled WGS sequence"/>
</dbReference>
<protein>
    <recommendedName>
        <fullName evidence="7">PB1 domain-containing protein</fullName>
    </recommendedName>
</protein>
<keyword evidence="4 5" id="KW-0067">ATP-binding</keyword>
<dbReference type="Gene3D" id="3.30.200.20">
    <property type="entry name" value="Phosphorylase Kinase, domain 1"/>
    <property type="match status" value="1"/>
</dbReference>
<dbReference type="InterPro" id="IPR050538">
    <property type="entry name" value="MAP_kinase_kinase_kinase"/>
</dbReference>
<dbReference type="EMBL" id="CAUEEQ010038340">
    <property type="protein sequence ID" value="CAJ0954342.1"/>
    <property type="molecule type" value="Genomic_DNA"/>
</dbReference>
<dbReference type="Pfam" id="PF00564">
    <property type="entry name" value="PB1"/>
    <property type="match status" value="1"/>
</dbReference>
<dbReference type="InterPro" id="IPR011009">
    <property type="entry name" value="Kinase-like_dom_sf"/>
</dbReference>
<evidence type="ECO:0000313" key="8">
    <source>
        <dbReference type="EMBL" id="CAJ0954342.1"/>
    </source>
</evidence>
<evidence type="ECO:0000313" key="9">
    <source>
        <dbReference type="Proteomes" id="UP001176940"/>
    </source>
</evidence>
<proteinExistence type="predicted"/>
<feature type="compositionally biased region" description="Polar residues" evidence="6">
    <location>
        <begin position="159"/>
        <end position="168"/>
    </location>
</feature>
<evidence type="ECO:0000256" key="5">
    <source>
        <dbReference type="PROSITE-ProRule" id="PRU10141"/>
    </source>
</evidence>
<dbReference type="PROSITE" id="PS51745">
    <property type="entry name" value="PB1"/>
    <property type="match status" value="1"/>
</dbReference>
<name>A0ABN9LZX5_9NEOB</name>
<dbReference type="InterPro" id="IPR000270">
    <property type="entry name" value="PB1_dom"/>
</dbReference>
<dbReference type="PROSITE" id="PS00107">
    <property type="entry name" value="PROTEIN_KINASE_ATP"/>
    <property type="match status" value="1"/>
</dbReference>
<dbReference type="Gene3D" id="3.10.20.90">
    <property type="entry name" value="Phosphatidylinositol 3-kinase Catalytic Subunit, Chain A, domain 1"/>
    <property type="match status" value="1"/>
</dbReference>
<dbReference type="PANTHER" id="PTHR48016">
    <property type="entry name" value="MAP KINASE KINASE KINASE SSK2-RELATED-RELATED"/>
    <property type="match status" value="1"/>
</dbReference>
<keyword evidence="3" id="KW-0418">Kinase</keyword>
<evidence type="ECO:0000256" key="6">
    <source>
        <dbReference type="SAM" id="MobiDB-lite"/>
    </source>
</evidence>
<dbReference type="SUPFAM" id="SSF54277">
    <property type="entry name" value="CAD &amp; PB1 domains"/>
    <property type="match status" value="1"/>
</dbReference>
<comment type="caution">
    <text evidence="8">The sequence shown here is derived from an EMBL/GenBank/DDBJ whole genome shotgun (WGS) entry which is preliminary data.</text>
</comment>
<evidence type="ECO:0000256" key="4">
    <source>
        <dbReference type="ARBA" id="ARBA00022840"/>
    </source>
</evidence>
<feature type="compositionally biased region" description="Basic and acidic residues" evidence="6">
    <location>
        <begin position="248"/>
        <end position="264"/>
    </location>
</feature>
<feature type="region of interest" description="Disordered" evidence="6">
    <location>
        <begin position="151"/>
        <end position="178"/>
    </location>
</feature>
<feature type="domain" description="PB1" evidence="7">
    <location>
        <begin position="35"/>
        <end position="118"/>
    </location>
</feature>
<feature type="compositionally biased region" description="Polar residues" evidence="6">
    <location>
        <begin position="211"/>
        <end position="226"/>
    </location>
</feature>
<dbReference type="InterPro" id="IPR053793">
    <property type="entry name" value="PB1-like"/>
</dbReference>
<keyword evidence="2 5" id="KW-0547">Nucleotide-binding</keyword>
<feature type="region of interest" description="Disordered" evidence="6">
    <location>
        <begin position="205"/>
        <end position="275"/>
    </location>
</feature>
<keyword evidence="9" id="KW-1185">Reference proteome</keyword>
<gene>
    <name evidence="8" type="ORF">RIMI_LOCUS14691536</name>
</gene>
<sequence length="444" mass="50256">MQQFIFRSMSILCADSAAFYTYSIIGIRRCKNAGEIRTKSTENPQIFALYRILQFPRPVKFEDVEQKVKLVFGQQMDLHYMNNELSIPLRSQDDLDKAVDLLDRSSSMKSLRILLLSHDRNHTSSPHSGVQKQVRIKASQSLGDVTTAYHTAETRSRHLSVSSQNAGRSSPPPGYVPERQQRIARQGSYTSINSEGEFIPETSDQCMLDPLSSTENSISGSCQSLDQSEDSSSFRKSRMSRAQSNPDNRQDFSDRENQFYDKAGKGGTYPRRYHVSIHHKEYTDGRRTYPRIRRPQGNLFTLVPSSRSLSTNGENLGLSVQYLEARNRLRSADSENTLGVPERNVPTKSPSAPINWRRGKLLGQGAFGRVYLCYDVDIGRELAAKQVQFDPESPETSKVCHVGLDNVAHPHYICICATFRFVTVFYADYTLQRARSIVKQSSIN</sequence>
<accession>A0ABN9LZX5</accession>
<dbReference type="InterPro" id="IPR017441">
    <property type="entry name" value="Protein_kinase_ATP_BS"/>
</dbReference>
<dbReference type="PANTHER" id="PTHR48016:SF60">
    <property type="entry name" value="MITOGEN-ACTIVATED PROTEIN KINASE KINASE KINASE 19"/>
    <property type="match status" value="1"/>
</dbReference>
<dbReference type="SUPFAM" id="SSF56112">
    <property type="entry name" value="Protein kinase-like (PK-like)"/>
    <property type="match status" value="1"/>
</dbReference>